<feature type="transmembrane region" description="Helical" evidence="8">
    <location>
        <begin position="436"/>
        <end position="454"/>
    </location>
</feature>
<dbReference type="Gene3D" id="3.30.70.1450">
    <property type="entry name" value="Regulator of K+ conductance, C-terminal domain"/>
    <property type="match status" value="2"/>
</dbReference>
<reference evidence="10 11" key="1">
    <citation type="submission" date="2016-10" db="EMBL/GenBank/DDBJ databases">
        <authorList>
            <person name="Varghese N."/>
            <person name="Submissions S."/>
        </authorList>
    </citation>
    <scope>NUCLEOTIDE SEQUENCE [LARGE SCALE GENOMIC DNA]</scope>
    <source>
        <strain evidence="10 11">DSM 22022</strain>
    </source>
</reference>
<dbReference type="RefSeq" id="WP_090654117.1">
    <property type="nucleotide sequence ID" value="NZ_CP015031.1"/>
</dbReference>
<evidence type="ECO:0000313" key="10">
    <source>
        <dbReference type="EMBL" id="SCX81910.1"/>
    </source>
</evidence>
<keyword evidence="5" id="KW-0677">Repeat</keyword>
<feature type="transmembrane region" description="Helical" evidence="8">
    <location>
        <begin position="157"/>
        <end position="181"/>
    </location>
</feature>
<feature type="transmembrane region" description="Helical" evidence="8">
    <location>
        <begin position="67"/>
        <end position="86"/>
    </location>
</feature>
<dbReference type="EMBL" id="FMUQ01000003">
    <property type="protein sequence ID" value="SCX81910.1"/>
    <property type="molecule type" value="Genomic_DNA"/>
</dbReference>
<dbReference type="InterPro" id="IPR006037">
    <property type="entry name" value="RCK_C"/>
</dbReference>
<comment type="similarity">
    <text evidence="8">Belongs to the AAE transporter (TC 2.A.81) family. YidE subfamily.</text>
</comment>
<feature type="transmembrane region" description="Helical" evidence="8">
    <location>
        <begin position="29"/>
        <end position="47"/>
    </location>
</feature>
<feature type="transmembrane region" description="Helical" evidence="8">
    <location>
        <begin position="466"/>
        <end position="488"/>
    </location>
</feature>
<dbReference type="InterPro" id="IPR050144">
    <property type="entry name" value="AAE_transporter"/>
</dbReference>
<feature type="transmembrane region" description="Helical" evidence="8">
    <location>
        <begin position="6"/>
        <end position="22"/>
    </location>
</feature>
<keyword evidence="11" id="KW-1185">Reference proteome</keyword>
<keyword evidence="4 8" id="KW-0812">Transmembrane</keyword>
<dbReference type="NCBIfam" id="TIGR01625">
    <property type="entry name" value="YidE_YbjL_dupl"/>
    <property type="match status" value="2"/>
</dbReference>
<gene>
    <name evidence="10" type="ORF">SAMN02910354_00486</name>
</gene>
<accession>A0A1G5AVQ8</accession>
<dbReference type="InterPro" id="IPR023018">
    <property type="entry name" value="Transpt_YidE_put"/>
</dbReference>
<comment type="caution">
    <text evidence="10">The sequence shown here is derived from an EMBL/GenBank/DDBJ whole genome shotgun (WGS) entry which is preliminary data.</text>
</comment>
<keyword evidence="6 8" id="KW-1133">Transmembrane helix</keyword>
<evidence type="ECO:0000256" key="4">
    <source>
        <dbReference type="ARBA" id="ARBA00022692"/>
    </source>
</evidence>
<feature type="transmembrane region" description="Helical" evidence="8">
    <location>
        <begin position="495"/>
        <end position="515"/>
    </location>
</feature>
<feature type="transmembrane region" description="Helical" evidence="8">
    <location>
        <begin position="402"/>
        <end position="424"/>
    </location>
</feature>
<dbReference type="PROSITE" id="PS51202">
    <property type="entry name" value="RCK_C"/>
    <property type="match status" value="2"/>
</dbReference>
<dbReference type="Pfam" id="PF06826">
    <property type="entry name" value="Asp-Al_Ex"/>
    <property type="match status" value="2"/>
</dbReference>
<dbReference type="PANTHER" id="PTHR30445:SF3">
    <property type="entry name" value="TRANSPORT PROTEIN YIDE-RELATED"/>
    <property type="match status" value="1"/>
</dbReference>
<protein>
    <recommendedName>
        <fullName evidence="8">Putative transport protein SAMN02910354_00486</fullName>
    </recommendedName>
</protein>
<evidence type="ECO:0000256" key="3">
    <source>
        <dbReference type="ARBA" id="ARBA00022475"/>
    </source>
</evidence>
<feature type="transmembrane region" description="Helical" evidence="8">
    <location>
        <begin position="93"/>
        <end position="111"/>
    </location>
</feature>
<proteinExistence type="inferred from homology"/>
<evidence type="ECO:0000256" key="6">
    <source>
        <dbReference type="ARBA" id="ARBA00022989"/>
    </source>
</evidence>
<sequence length="551" mass="59156">MSDIAITISILSLAAVLGLWIGQWKIKGVGLGIGGVLFGGIIVSHFSEQNGLQLDAHTLHFVQEFGLILFVYTIGIQVGPGFFASLRKSGLRLNALATLIVALGSLIVVIINKAFDVPLDIILGIYSGGVTNTPSLGAGQQILTELGMQNITQSMGMAYAVAYPFGICGILASMWLVRLIFRVKVDDEAKKFTQESGQQTESLQKINIRVANPNLDGLCLRDIPGFDERGVVCTRLKREENISVPKADTTIFLNDVLHLVGDSHSLQRMCLIVGEKIELEPSKLVGNIRSERVVVTNEKVLGKRIRTLGIHQRYGIMISRLNRAGVELVPTADSILQFGDVLHMVGNVETMDAAISIIGNAKQKLQQVQMLPVFIGIGLGVLLGSLPIHIPGFPVALKLGLAGGPLVVALILSRIGSIGKLYWFMPPSANLALREIGIVLFLTVVGLKSGGNFVNTLTQGDGVTWMGYGVLITFVPLMAVGIIARIYAKMNYLSICGLLAGSMTDPPALAFANAIKEENGAAALSYATVYPLVMFLRIISPQLLAILLWVA</sequence>
<dbReference type="PANTHER" id="PTHR30445">
    <property type="entry name" value="K(+)_H(+) ANTIPORTER SUBUNIT KHTT"/>
    <property type="match status" value="1"/>
</dbReference>
<dbReference type="Pfam" id="PF02080">
    <property type="entry name" value="TrkA_C"/>
    <property type="match status" value="1"/>
</dbReference>
<keyword evidence="7 8" id="KW-0472">Membrane</keyword>
<feature type="transmembrane region" description="Helical" evidence="8">
    <location>
        <begin position="370"/>
        <end position="390"/>
    </location>
</feature>
<name>A0A1G5AVQ8_9PAST</name>
<evidence type="ECO:0000256" key="8">
    <source>
        <dbReference type="HAMAP-Rule" id="MF_01016"/>
    </source>
</evidence>
<evidence type="ECO:0000259" key="9">
    <source>
        <dbReference type="PROSITE" id="PS51202"/>
    </source>
</evidence>
<feature type="domain" description="RCK C-terminal" evidence="9">
    <location>
        <begin position="191"/>
        <end position="275"/>
    </location>
</feature>
<dbReference type="HAMAP" id="MF_01016">
    <property type="entry name" value="YidE"/>
    <property type="match status" value="1"/>
</dbReference>
<dbReference type="NCBIfam" id="NF003007">
    <property type="entry name" value="PRK03818.1"/>
    <property type="match status" value="1"/>
</dbReference>
<keyword evidence="3 8" id="KW-1003">Cell membrane</keyword>
<organism evidence="10 11">
    <name type="scientific">Basfia succiniciproducens</name>
    <dbReference type="NCBI Taxonomy" id="653940"/>
    <lineage>
        <taxon>Bacteria</taxon>
        <taxon>Pseudomonadati</taxon>
        <taxon>Pseudomonadota</taxon>
        <taxon>Gammaproteobacteria</taxon>
        <taxon>Pasteurellales</taxon>
        <taxon>Pasteurellaceae</taxon>
        <taxon>Basfia</taxon>
    </lineage>
</organism>
<dbReference type="SUPFAM" id="SSF116726">
    <property type="entry name" value="TrkA C-terminal domain-like"/>
    <property type="match status" value="2"/>
</dbReference>
<dbReference type="Proteomes" id="UP000199588">
    <property type="component" value="Unassembled WGS sequence"/>
</dbReference>
<feature type="domain" description="RCK C-terminal" evidence="9">
    <location>
        <begin position="277"/>
        <end position="360"/>
    </location>
</feature>
<evidence type="ECO:0000256" key="2">
    <source>
        <dbReference type="ARBA" id="ARBA00022448"/>
    </source>
</evidence>
<dbReference type="InterPro" id="IPR036721">
    <property type="entry name" value="RCK_C_sf"/>
</dbReference>
<comment type="subcellular location">
    <subcellularLocation>
        <location evidence="1 8">Cell membrane</location>
        <topology evidence="1 8">Multi-pass membrane protein</topology>
    </subcellularLocation>
</comment>
<evidence type="ECO:0000256" key="1">
    <source>
        <dbReference type="ARBA" id="ARBA00004651"/>
    </source>
</evidence>
<evidence type="ECO:0000256" key="5">
    <source>
        <dbReference type="ARBA" id="ARBA00022737"/>
    </source>
</evidence>
<feature type="transmembrane region" description="Helical" evidence="8">
    <location>
        <begin position="527"/>
        <end position="550"/>
    </location>
</feature>
<evidence type="ECO:0000313" key="11">
    <source>
        <dbReference type="Proteomes" id="UP000199588"/>
    </source>
</evidence>
<dbReference type="InterPro" id="IPR006512">
    <property type="entry name" value="YidE_YbjL"/>
</dbReference>
<keyword evidence="2 8" id="KW-0813">Transport</keyword>
<evidence type="ECO:0000256" key="7">
    <source>
        <dbReference type="ARBA" id="ARBA00023136"/>
    </source>
</evidence>